<evidence type="ECO:0000313" key="2">
    <source>
        <dbReference type="EMBL" id="KFD60880.1"/>
    </source>
</evidence>
<gene>
    <name evidence="1" type="ORF">M513_07800</name>
    <name evidence="2" type="ORF">M514_07800</name>
</gene>
<dbReference type="Proteomes" id="UP000030758">
    <property type="component" value="Unassembled WGS sequence"/>
</dbReference>
<dbReference type="EMBL" id="KL367644">
    <property type="protein sequence ID" value="KFD60880.1"/>
    <property type="molecule type" value="Genomic_DNA"/>
</dbReference>
<accession>A0A085MUI4</accession>
<sequence>MVMLYDPGACYGNQEKTWEVLLCPELRDAPALVAYTEVPVCVLGKADVRVRVHEQEKRLQVYVVAEDDSPLFGLDWCLAFRLPFPQAVQVHAVTMKTGEVRTDDALVKTFMLYSCV</sequence>
<reference evidence="2 3" key="1">
    <citation type="journal article" date="2014" name="Nat. Genet.">
        <title>Genome and transcriptome of the porcine whipworm Trichuris suis.</title>
        <authorList>
            <person name="Jex A.R."/>
            <person name="Nejsum P."/>
            <person name="Schwarz E.M."/>
            <person name="Hu L."/>
            <person name="Young N.D."/>
            <person name="Hall R.S."/>
            <person name="Korhonen P.K."/>
            <person name="Liao S."/>
            <person name="Thamsborg S."/>
            <person name="Xia J."/>
            <person name="Xu P."/>
            <person name="Wang S."/>
            <person name="Scheerlinck J.P."/>
            <person name="Hofmann A."/>
            <person name="Sternberg P.W."/>
            <person name="Wang J."/>
            <person name="Gasser R.B."/>
        </authorList>
    </citation>
    <scope>NUCLEOTIDE SEQUENCE [LARGE SCALE GENOMIC DNA]</scope>
    <source>
        <strain evidence="2">DCEP-RM93F</strain>
        <strain evidence="1">DCEP-RM93M</strain>
    </source>
</reference>
<evidence type="ECO:0000313" key="3">
    <source>
        <dbReference type="Proteomes" id="UP000030764"/>
    </source>
</evidence>
<evidence type="ECO:0000313" key="1">
    <source>
        <dbReference type="EMBL" id="KFD51395.1"/>
    </source>
</evidence>
<proteinExistence type="predicted"/>
<dbReference type="EMBL" id="KL363240">
    <property type="protein sequence ID" value="KFD51395.1"/>
    <property type="molecule type" value="Genomic_DNA"/>
</dbReference>
<dbReference type="Proteomes" id="UP000030764">
    <property type="component" value="Unassembled WGS sequence"/>
</dbReference>
<name>A0A085MUI4_9BILA</name>
<dbReference type="AlphaFoldDB" id="A0A085MUI4"/>
<organism evidence="2">
    <name type="scientific">Trichuris suis</name>
    <name type="common">pig whipworm</name>
    <dbReference type="NCBI Taxonomy" id="68888"/>
    <lineage>
        <taxon>Eukaryota</taxon>
        <taxon>Metazoa</taxon>
        <taxon>Ecdysozoa</taxon>
        <taxon>Nematoda</taxon>
        <taxon>Enoplea</taxon>
        <taxon>Dorylaimia</taxon>
        <taxon>Trichinellida</taxon>
        <taxon>Trichuridae</taxon>
        <taxon>Trichuris</taxon>
    </lineage>
</organism>
<keyword evidence="3" id="KW-1185">Reference proteome</keyword>
<protein>
    <submittedName>
        <fullName evidence="2">Uncharacterized protein</fullName>
    </submittedName>
</protein>